<protein>
    <submittedName>
        <fullName evidence="1">Uncharacterized protein</fullName>
    </submittedName>
</protein>
<evidence type="ECO:0000313" key="2">
    <source>
        <dbReference type="Proteomes" id="UP001437256"/>
    </source>
</evidence>
<gene>
    <name evidence="1" type="ORF">AAF712_015494</name>
</gene>
<dbReference type="Proteomes" id="UP001437256">
    <property type="component" value="Unassembled WGS sequence"/>
</dbReference>
<dbReference type="EMBL" id="JBBXMP010000421">
    <property type="protein sequence ID" value="KAL0057844.1"/>
    <property type="molecule type" value="Genomic_DNA"/>
</dbReference>
<evidence type="ECO:0000313" key="1">
    <source>
        <dbReference type="EMBL" id="KAL0057844.1"/>
    </source>
</evidence>
<organism evidence="1 2">
    <name type="scientific">Marasmius tenuissimus</name>
    <dbReference type="NCBI Taxonomy" id="585030"/>
    <lineage>
        <taxon>Eukaryota</taxon>
        <taxon>Fungi</taxon>
        <taxon>Dikarya</taxon>
        <taxon>Basidiomycota</taxon>
        <taxon>Agaricomycotina</taxon>
        <taxon>Agaricomycetes</taxon>
        <taxon>Agaricomycetidae</taxon>
        <taxon>Agaricales</taxon>
        <taxon>Marasmiineae</taxon>
        <taxon>Marasmiaceae</taxon>
        <taxon>Marasmius</taxon>
    </lineage>
</organism>
<accession>A0ABR2Z9E8</accession>
<sequence>MDDFENPRQTWDWINFDKKERSDCTHRDFPLWSPFVVHDAELFLLLRRVIKPPPDPLKDGILEKKLTIKTKWMTKRIMNEKEKEAADEIWKKTKNDPNLVNSLDSTHPYHRLVEKRQRLERQREMLAKHGLRHSGSPTIHSIPVELQEAILDHIPQYFFVLSY</sequence>
<proteinExistence type="predicted"/>
<comment type="caution">
    <text evidence="1">The sequence shown here is derived from an EMBL/GenBank/DDBJ whole genome shotgun (WGS) entry which is preliminary data.</text>
</comment>
<name>A0ABR2Z9E8_9AGAR</name>
<feature type="non-terminal residue" evidence="1">
    <location>
        <position position="163"/>
    </location>
</feature>
<reference evidence="1 2" key="1">
    <citation type="submission" date="2024-05" db="EMBL/GenBank/DDBJ databases">
        <title>A draft genome resource for the thread blight pathogen Marasmius tenuissimus strain MS-2.</title>
        <authorList>
            <person name="Yulfo-Soto G.E."/>
            <person name="Baruah I.K."/>
            <person name="Amoako-Attah I."/>
            <person name="Bukari Y."/>
            <person name="Meinhardt L.W."/>
            <person name="Bailey B.A."/>
            <person name="Cohen S.P."/>
        </authorList>
    </citation>
    <scope>NUCLEOTIDE SEQUENCE [LARGE SCALE GENOMIC DNA]</scope>
    <source>
        <strain evidence="1 2">MS-2</strain>
    </source>
</reference>
<keyword evidence="2" id="KW-1185">Reference proteome</keyword>